<keyword evidence="2" id="KW-1185">Reference proteome</keyword>
<accession>A0A1V4KTM2</accession>
<name>A0A1V4KTM2_PATFA</name>
<gene>
    <name evidence="1" type="ORF">AV530_001196</name>
</gene>
<dbReference type="AlphaFoldDB" id="A0A1V4KTM2"/>
<dbReference type="Proteomes" id="UP000190648">
    <property type="component" value="Unassembled WGS sequence"/>
</dbReference>
<sequence>MDMVLSEKGAGLQVVLGRFRKLNAEGAERNGPGLQQGSAPAWWCQTYTEVYNTLTRLHMPGPCSCKQNKTPRLPS</sequence>
<comment type="caution">
    <text evidence="1">The sequence shown here is derived from an EMBL/GenBank/DDBJ whole genome shotgun (WGS) entry which is preliminary data.</text>
</comment>
<evidence type="ECO:0000313" key="2">
    <source>
        <dbReference type="Proteomes" id="UP000190648"/>
    </source>
</evidence>
<organism evidence="1 2">
    <name type="scientific">Patagioenas fasciata monilis</name>
    <dbReference type="NCBI Taxonomy" id="372326"/>
    <lineage>
        <taxon>Eukaryota</taxon>
        <taxon>Metazoa</taxon>
        <taxon>Chordata</taxon>
        <taxon>Craniata</taxon>
        <taxon>Vertebrata</taxon>
        <taxon>Euteleostomi</taxon>
        <taxon>Archelosauria</taxon>
        <taxon>Archosauria</taxon>
        <taxon>Dinosauria</taxon>
        <taxon>Saurischia</taxon>
        <taxon>Theropoda</taxon>
        <taxon>Coelurosauria</taxon>
        <taxon>Aves</taxon>
        <taxon>Neognathae</taxon>
        <taxon>Neoaves</taxon>
        <taxon>Columbimorphae</taxon>
        <taxon>Columbiformes</taxon>
        <taxon>Columbidae</taxon>
        <taxon>Patagioenas</taxon>
    </lineage>
</organism>
<reference evidence="1 2" key="1">
    <citation type="submission" date="2016-02" db="EMBL/GenBank/DDBJ databases">
        <title>Band-tailed pigeon sequencing and assembly.</title>
        <authorList>
            <person name="Soares A.E."/>
            <person name="Novak B.J."/>
            <person name="Rice E.S."/>
            <person name="O'Connell B."/>
            <person name="Chang D."/>
            <person name="Weber S."/>
            <person name="Shapiro B."/>
        </authorList>
    </citation>
    <scope>NUCLEOTIDE SEQUENCE [LARGE SCALE GENOMIC DNA]</scope>
    <source>
        <strain evidence="1">BTP2013</strain>
        <tissue evidence="1">Blood</tissue>
    </source>
</reference>
<protein>
    <submittedName>
        <fullName evidence="1">Uncharacterized protein</fullName>
    </submittedName>
</protein>
<proteinExistence type="predicted"/>
<evidence type="ECO:0000313" key="1">
    <source>
        <dbReference type="EMBL" id="OPJ87809.1"/>
    </source>
</evidence>
<dbReference type="EMBL" id="LSYS01001700">
    <property type="protein sequence ID" value="OPJ87809.1"/>
    <property type="molecule type" value="Genomic_DNA"/>
</dbReference>